<dbReference type="STRING" id="693979.Bache_0633"/>
<dbReference type="EMBL" id="CP002352">
    <property type="protein sequence ID" value="ADV42658.1"/>
    <property type="molecule type" value="Genomic_DNA"/>
</dbReference>
<evidence type="ECO:0000313" key="1">
    <source>
        <dbReference type="EMBL" id="ADV42658.1"/>
    </source>
</evidence>
<keyword evidence="2" id="KW-1185">Reference proteome</keyword>
<protein>
    <submittedName>
        <fullName evidence="1">Uncharacterized protein</fullName>
    </submittedName>
</protein>
<dbReference type="HOGENOM" id="CLU_1458550_0_0_10"/>
<name>E6SMU2_BACT6</name>
<accession>E6SMU2</accession>
<sequence>MVLTLSREKITKDETTNLLVEADGASVPLEVNVLFGDKEEGGEGGGEGGSDKKGSCKEITSCDSEVKIEFLSCLKNVDTVEFQFTMTNNREDWRVWFNRDKSGSLDDKGNSYSGSYTKVYVGDSNTFVTGGSSVSFLKGAKVKCRVVIPGIKDEAVYLQRWEWIISSSEPWNPQTKKVMFAEVKW</sequence>
<reference evidence="1 2" key="2">
    <citation type="journal article" date="2011" name="Stand. Genomic Sci.">
        <title>Complete genome sequence of Bacteroides helcogenes type strain (P 36-108).</title>
        <authorList>
            <person name="Pati A."/>
            <person name="Gronow S."/>
            <person name="Zeytun A."/>
            <person name="Lapidus A."/>
            <person name="Nolan M."/>
            <person name="Hammon N."/>
            <person name="Deshpande S."/>
            <person name="Cheng J.F."/>
            <person name="Tapia R."/>
            <person name="Han C."/>
            <person name="Goodwin L."/>
            <person name="Pitluck S."/>
            <person name="Liolios K."/>
            <person name="Pagani I."/>
            <person name="Ivanova N."/>
            <person name="Mavromatis K."/>
            <person name="Chen A."/>
            <person name="Palaniappan K."/>
            <person name="Land M."/>
            <person name="Hauser L."/>
            <person name="Chang Y.J."/>
            <person name="Jeffries C.D."/>
            <person name="Detter J.C."/>
            <person name="Brambilla E."/>
            <person name="Rohde M."/>
            <person name="Goker M."/>
            <person name="Woyke T."/>
            <person name="Bristow J."/>
            <person name="Eisen J.A."/>
            <person name="Markowitz V."/>
            <person name="Hugenholtz P."/>
            <person name="Kyrpides N.C."/>
            <person name="Klenk H.P."/>
            <person name="Lucas S."/>
        </authorList>
    </citation>
    <scope>NUCLEOTIDE SEQUENCE [LARGE SCALE GENOMIC DNA]</scope>
    <source>
        <strain evidence="2">ATCC 35417 / DSM 20613 / JCM 6297 / CCUG 15421 / P 36-108</strain>
    </source>
</reference>
<reference key="1">
    <citation type="submission" date="2010-11" db="EMBL/GenBank/DDBJ databases">
        <title>The complete genome of Bacteroides helcogenes P 36-108.</title>
        <authorList>
            <consortium name="US DOE Joint Genome Institute (JGI-PGF)"/>
            <person name="Lucas S."/>
            <person name="Copeland A."/>
            <person name="Lapidus A."/>
            <person name="Bruce D."/>
            <person name="Goodwin L."/>
            <person name="Pitluck S."/>
            <person name="Kyrpides N."/>
            <person name="Mavromatis K."/>
            <person name="Ivanova N."/>
            <person name="Zeytun A."/>
            <person name="Brettin T."/>
            <person name="Detter J.C."/>
            <person name="Tapia R."/>
            <person name="Han C."/>
            <person name="Land M."/>
            <person name="Hauser L."/>
            <person name="Markowitz V."/>
            <person name="Cheng J.-F."/>
            <person name="Hugenholtz P."/>
            <person name="Woyke T."/>
            <person name="Wu D."/>
            <person name="Gronow S."/>
            <person name="Wellnitz S."/>
            <person name="Brambilla E."/>
            <person name="Klenk H.-P."/>
            <person name="Eisen J.A."/>
        </authorList>
    </citation>
    <scope>NUCLEOTIDE SEQUENCE</scope>
    <source>
        <strain>P 36-108</strain>
    </source>
</reference>
<evidence type="ECO:0000313" key="2">
    <source>
        <dbReference type="Proteomes" id="UP000008630"/>
    </source>
</evidence>
<gene>
    <name evidence="1" type="ordered locus">Bache_0633</name>
</gene>
<dbReference type="AlphaFoldDB" id="E6SMU2"/>
<dbReference type="Proteomes" id="UP000008630">
    <property type="component" value="Chromosome"/>
</dbReference>
<organism evidence="1 2">
    <name type="scientific">Bacteroides helcogenes (strain ATCC 35417 / DSM 20613 / JCM 6297 / CCUG 15421 / P 36-108)</name>
    <dbReference type="NCBI Taxonomy" id="693979"/>
    <lineage>
        <taxon>Bacteria</taxon>
        <taxon>Pseudomonadati</taxon>
        <taxon>Bacteroidota</taxon>
        <taxon>Bacteroidia</taxon>
        <taxon>Bacteroidales</taxon>
        <taxon>Bacteroidaceae</taxon>
        <taxon>Bacteroides</taxon>
    </lineage>
</organism>
<dbReference type="KEGG" id="bhl:Bache_0633"/>
<proteinExistence type="predicted"/>